<feature type="coiled-coil region" evidence="2">
    <location>
        <begin position="443"/>
        <end position="473"/>
    </location>
</feature>
<dbReference type="Pfam" id="PF26116">
    <property type="entry name" value="FAM13A"/>
    <property type="match status" value="1"/>
</dbReference>
<evidence type="ECO:0000256" key="1">
    <source>
        <dbReference type="ARBA" id="ARBA00007549"/>
    </source>
</evidence>
<organism evidence="5">
    <name type="scientific">Tetraodon nigroviridis</name>
    <name type="common">Spotted green pufferfish</name>
    <name type="synonym">Chelonodon nigroviridis</name>
    <dbReference type="NCBI Taxonomy" id="99883"/>
    <lineage>
        <taxon>Eukaryota</taxon>
        <taxon>Metazoa</taxon>
        <taxon>Chordata</taxon>
        <taxon>Craniata</taxon>
        <taxon>Vertebrata</taxon>
        <taxon>Euteleostomi</taxon>
        <taxon>Actinopterygii</taxon>
        <taxon>Neopterygii</taxon>
        <taxon>Teleostei</taxon>
        <taxon>Neoteleostei</taxon>
        <taxon>Acanthomorphata</taxon>
        <taxon>Eupercaria</taxon>
        <taxon>Tetraodontiformes</taxon>
        <taxon>Tetradontoidea</taxon>
        <taxon>Tetraodontidae</taxon>
        <taxon>Tetraodon</taxon>
    </lineage>
</organism>
<dbReference type="KEGG" id="tng:GSTEN00020881G001"/>
<evidence type="ECO:0000256" key="2">
    <source>
        <dbReference type="SAM" id="Coils"/>
    </source>
</evidence>
<dbReference type="InterPro" id="IPR059029">
    <property type="entry name" value="FAM13A_dom"/>
</dbReference>
<dbReference type="PANTHER" id="PTHR15904">
    <property type="entry name" value="FAM13"/>
    <property type="match status" value="1"/>
</dbReference>
<evidence type="ECO:0000313" key="5">
    <source>
        <dbReference type="EMBL" id="CAG01939.1"/>
    </source>
</evidence>
<comment type="caution">
    <text evidence="5">The sequence shown here is derived from an EMBL/GenBank/DDBJ whole genome shotgun (WGS) entry which is preliminary data.</text>
</comment>
<feature type="domain" description="FAM13A-like" evidence="4">
    <location>
        <begin position="447"/>
        <end position="514"/>
    </location>
</feature>
<feature type="compositionally biased region" description="Basic and acidic residues" evidence="3">
    <location>
        <begin position="222"/>
        <end position="232"/>
    </location>
</feature>
<protein>
    <submittedName>
        <fullName evidence="5">(spotted green pufferfish) hypothetical protein</fullName>
    </submittedName>
</protein>
<evidence type="ECO:0000256" key="3">
    <source>
        <dbReference type="SAM" id="MobiDB-lite"/>
    </source>
</evidence>
<dbReference type="InterPro" id="IPR039102">
    <property type="entry name" value="FAM13"/>
</dbReference>
<feature type="compositionally biased region" description="Polar residues" evidence="3">
    <location>
        <begin position="206"/>
        <end position="220"/>
    </location>
</feature>
<feature type="region of interest" description="Disordered" evidence="3">
    <location>
        <begin position="40"/>
        <end position="65"/>
    </location>
</feature>
<feature type="non-terminal residue" evidence="5">
    <location>
        <position position="1"/>
    </location>
</feature>
<comment type="similarity">
    <text evidence="1">Belongs to the FAM13 family.</text>
</comment>
<name>Q4SBP3_TETNG</name>
<gene>
    <name evidence="5" type="ORF">GSTENG00020881001</name>
</gene>
<keyword evidence="2" id="KW-0175">Coiled coil</keyword>
<feature type="region of interest" description="Disordered" evidence="3">
    <location>
        <begin position="93"/>
        <end position="133"/>
    </location>
</feature>
<dbReference type="PANTHER" id="PTHR15904:SF18">
    <property type="entry name" value="PROTEIN FAM13A"/>
    <property type="match status" value="1"/>
</dbReference>
<proteinExistence type="inferred from homology"/>
<reference evidence="5" key="1">
    <citation type="journal article" date="2004" name="Nature">
        <title>Genome duplication in the teleost fish Tetraodon nigroviridis reveals the early vertebrate proto-karyotype.</title>
        <authorList>
            <person name="Jaillon O."/>
            <person name="Aury J.-M."/>
            <person name="Brunet F."/>
            <person name="Petit J.-L."/>
            <person name="Stange-Thomann N."/>
            <person name="Mauceli E."/>
            <person name="Bouneau L."/>
            <person name="Fischer C."/>
            <person name="Ozouf-Costaz C."/>
            <person name="Bernot A."/>
            <person name="Nicaud S."/>
            <person name="Jaffe D."/>
            <person name="Fisher S."/>
            <person name="Lutfalla G."/>
            <person name="Dossat C."/>
            <person name="Segurens B."/>
            <person name="Dasilva C."/>
            <person name="Salanoubat M."/>
            <person name="Levy M."/>
            <person name="Boudet N."/>
            <person name="Castellano S."/>
            <person name="Anthouard V."/>
            <person name="Jubin C."/>
            <person name="Castelli V."/>
            <person name="Katinka M."/>
            <person name="Vacherie B."/>
            <person name="Biemont C."/>
            <person name="Skalli Z."/>
            <person name="Cattolico L."/>
            <person name="Poulain J."/>
            <person name="De Berardinis V."/>
            <person name="Cruaud C."/>
            <person name="Duprat S."/>
            <person name="Brottier P."/>
            <person name="Coutanceau J.-P."/>
            <person name="Gouzy J."/>
            <person name="Parra G."/>
            <person name="Lardier G."/>
            <person name="Chapple C."/>
            <person name="McKernan K.J."/>
            <person name="McEwan P."/>
            <person name="Bosak S."/>
            <person name="Kellis M."/>
            <person name="Volff J.-N."/>
            <person name="Guigo R."/>
            <person name="Zody M.C."/>
            <person name="Mesirov J."/>
            <person name="Lindblad-Toh K."/>
            <person name="Birren B."/>
            <person name="Nusbaum C."/>
            <person name="Kahn D."/>
            <person name="Robinson-Rechavi M."/>
            <person name="Laudet V."/>
            <person name="Schachter V."/>
            <person name="Quetier F."/>
            <person name="Saurin W."/>
            <person name="Scarpelli C."/>
            <person name="Wincker P."/>
            <person name="Lander E.S."/>
            <person name="Weissenbach J."/>
            <person name="Roest Crollius H."/>
        </authorList>
    </citation>
    <scope>NUCLEOTIDE SEQUENCE [LARGE SCALE GENOMIC DNA]</scope>
</reference>
<dbReference type="OrthoDB" id="185175at2759"/>
<evidence type="ECO:0000259" key="4">
    <source>
        <dbReference type="Pfam" id="PF26116"/>
    </source>
</evidence>
<dbReference type="EMBL" id="CAAE01014665">
    <property type="protein sequence ID" value="CAG01939.1"/>
    <property type="molecule type" value="Genomic_DNA"/>
</dbReference>
<feature type="region of interest" description="Disordered" evidence="3">
    <location>
        <begin position="1"/>
        <end position="28"/>
    </location>
</feature>
<feature type="region of interest" description="Disordered" evidence="3">
    <location>
        <begin position="196"/>
        <end position="237"/>
    </location>
</feature>
<dbReference type="AlphaFoldDB" id="Q4SBP3"/>
<sequence length="516" mass="58543">MKIQEPPVTCDAGRVGGGGGDADCDKPSCEDVPRLDLTALTEENNWGEPVPAYPALQGESVDREEPRLSLHAGGFLIRQLLEEDSDPMLSPRFYATGSASSTCRTPKSPHLRPTHTPSSGGSSSLGSCDDEKEELTTAQLTKRIHVLKKKIHRFEEKFEEEHKYRPSHGDKAANPEVLRWVNELSKLRKDLKEHKLMKSEEDLQPLTRQRSNTLPKSFGSQLEKKPAQEKVPKPPAETTLEGILKKLQEKREEVRRPEDIKDMTREQIGEEKVALQKGLLYYESIHGRPVTKNERQMMKPLYDRYRLVKQILCRASTIPVIGSPSSKRRGPLLQPIIEGETALFFDDIKGSSSRPTVNCLFPQRDRKADVLVSPVMKQQARGGGRLRGRRGLEDAVQRDFRADLSVLSFLDHAEEDADGFISPVDELTASKNTTDMRLSNLHSATTQELVEQLQEAREEKKRLRKNLKEFEEQFFRQNGRNVQKEDRSPLAAEYGEYKHVKAKLRLLEVLISKRDS</sequence>
<feature type="compositionally biased region" description="Low complexity" evidence="3">
    <location>
        <begin position="118"/>
        <end position="127"/>
    </location>
</feature>
<reference evidence="5" key="2">
    <citation type="submission" date="2004-02" db="EMBL/GenBank/DDBJ databases">
        <authorList>
            <consortium name="Genoscope"/>
            <consortium name="Whitehead Institute Centre for Genome Research"/>
        </authorList>
    </citation>
    <scope>NUCLEOTIDE SEQUENCE</scope>
</reference>
<accession>Q4SBP3</accession>